<feature type="transmembrane region" description="Helical" evidence="1">
    <location>
        <begin position="14"/>
        <end position="40"/>
    </location>
</feature>
<feature type="transmembrane region" description="Helical" evidence="1">
    <location>
        <begin position="542"/>
        <end position="569"/>
    </location>
</feature>
<dbReference type="AlphaFoldDB" id="A0A5S9IT38"/>
<feature type="transmembrane region" description="Helical" evidence="1">
    <location>
        <begin position="657"/>
        <end position="677"/>
    </location>
</feature>
<dbReference type="Gene3D" id="3.30.2090.10">
    <property type="entry name" value="Multidrug efflux transporter AcrB TolC docking domain, DN and DC subdomains"/>
    <property type="match status" value="2"/>
</dbReference>
<keyword evidence="1" id="KW-1133">Transmembrane helix</keyword>
<feature type="transmembrane region" description="Helical" evidence="1">
    <location>
        <begin position="1078"/>
        <end position="1101"/>
    </location>
</feature>
<name>A0A5S9IT38_UABAM</name>
<evidence type="ECO:0000313" key="2">
    <source>
        <dbReference type="EMBL" id="BBM87051.1"/>
    </source>
</evidence>
<accession>A0A5S9IT38</accession>
<dbReference type="Gene3D" id="1.20.1640.10">
    <property type="entry name" value="Multidrug efflux transporter AcrB transmembrane domain"/>
    <property type="match status" value="3"/>
</dbReference>
<dbReference type="Proteomes" id="UP000326354">
    <property type="component" value="Chromosome"/>
</dbReference>
<sequence>MVESNSDKTFIDKIIYFFLANKLVVFLLVTAIVGMGFYVMPFDHGLTWYPSDPIPVDAIPDIGENQQIVFTEWMGRSPQDIEDQITYPLSVSLQGVPGVKTIRSYSAFGFSTIYIIFKDNIDFYWSRSRVLERLSVASKELPSGVVPNLGPDATGLGQIFWYTLEGRDEKGNVTAGWEPQELRSIQDWYVRYALQATEGISEVSSVGGFVKEYQIDVDPDAMWAHKIKLQDIFKAVKKANIDVGAKTIENNGVEYIIRGIGFIKNTKDLENTVITTRNNVPIYIKNVAKVVMGPALRRGALDKGGAEAVGGVAVVRYGENPKKAIENIKKKIAQIAPGLPKKTLADGTVSQVTIIPFYDRTVLIEETLDTLRIALTDEIIITIVVIILFLMNLKISMLVSLTLPLSVLITFILMSYFKIDSNIMSLSGIAIAIGTIVDMGVIMSENIVRHYNETPKGQRNLKVAFESSSEVGKAILTAISTTIVSFIPVFAMQGPEGKLFKPLAFTKTFALLGSVVCALAIIPACCHVLLGDWKLSKKAKIFLIYFSHIVFLSIGAAAAYVLTWWVGVIVGVMTVYSFIKSQIPEKSKYYLDLFINLTIVAIAIFYMTKSMAPLGKNASFIANFIVVAGGISSLILAFMAFIWIYRPLLSLILNFKKLFLCFVTLIVLTGITIGMGFDRTFRPVVKALNLFGVSEETVRSTDFWVWGVHTFPGLGKEFMPPLDEGSYLYMPVVMPHGSIGEAMDVLSQQDIRLSQIPEIDIVVGKIGRVESSLDPAPVSMIETIIQYKPEYTIINGKEIRQWRDHIKTPDDIWKEILKATEVTGATSAPKLQPIAARIVMLQSGMRAPMGIKIRRSSSDDVRKILQEMEQFGFELEKFLKEVPGVQPASVVADRVVGKPYLEFHIDREKIARYGVNIRDVQDVIEIAIGGIKASTSVEGRERYPIRVRYKRELRDSMDAMEKILVPTSSGTQIPIMQVAEIRYVRGPQVIKSEDGFLVSYVLFDKRKGYAEVNVVEAAQKYLKEKEEKNELIRPDSTEYNFSGSYENQVRSEKRLMILIPICLFTIFMILYFNFNNLLLTIVVFMAIPVALSGGFILIWLYGQPWFLNFDIFGTSAREIFNIQPYNLSVAVWVGFIAVFGIASDDAVVTATYLEQTFKKRKITSVVDIRIATVDAGAKRIRPCLMTTATTILALMPVLMSSGRGSDVMIPMSLPSVGGMLFALVTLFVVPVCYCGIKEIVWKFKLDAEGEEDE</sequence>
<dbReference type="Gene3D" id="3.30.70.1430">
    <property type="entry name" value="Multidrug efflux transporter AcrB pore domain"/>
    <property type="match status" value="2"/>
</dbReference>
<evidence type="ECO:0000256" key="1">
    <source>
        <dbReference type="SAM" id="Phobius"/>
    </source>
</evidence>
<dbReference type="SUPFAM" id="SSF82693">
    <property type="entry name" value="Multidrug efflux transporter AcrB pore domain, PN1, PN2, PC1 and PC2 subdomains"/>
    <property type="match status" value="2"/>
</dbReference>
<evidence type="ECO:0000313" key="3">
    <source>
        <dbReference type="Proteomes" id="UP000326354"/>
    </source>
</evidence>
<dbReference type="SUPFAM" id="SSF82866">
    <property type="entry name" value="Multidrug efflux transporter AcrB transmembrane domain"/>
    <property type="match status" value="2"/>
</dbReference>
<dbReference type="GO" id="GO:0005886">
    <property type="term" value="C:plasma membrane"/>
    <property type="evidence" value="ECO:0007669"/>
    <property type="project" value="TreeGrafter"/>
</dbReference>
<feature type="transmembrane region" description="Helical" evidence="1">
    <location>
        <begin position="511"/>
        <end position="530"/>
    </location>
</feature>
<organism evidence="2 3">
    <name type="scientific">Uabimicrobium amorphum</name>
    <dbReference type="NCBI Taxonomy" id="2596890"/>
    <lineage>
        <taxon>Bacteria</taxon>
        <taxon>Pseudomonadati</taxon>
        <taxon>Planctomycetota</taxon>
        <taxon>Candidatus Uabimicrobiia</taxon>
        <taxon>Candidatus Uabimicrobiales</taxon>
        <taxon>Candidatus Uabimicrobiaceae</taxon>
        <taxon>Candidatus Uabimicrobium</taxon>
    </lineage>
</organism>
<protein>
    <submittedName>
        <fullName evidence="2">Cation transporter</fullName>
    </submittedName>
</protein>
<reference evidence="2 3" key="1">
    <citation type="submission" date="2019-08" db="EMBL/GenBank/DDBJ databases">
        <title>Complete genome sequence of Candidatus Uab amorphum.</title>
        <authorList>
            <person name="Shiratori T."/>
            <person name="Suzuki S."/>
            <person name="Kakizawa Y."/>
            <person name="Ishida K."/>
        </authorList>
    </citation>
    <scope>NUCLEOTIDE SEQUENCE [LARGE SCALE GENOMIC DNA]</scope>
    <source>
        <strain evidence="2 3">SRT547</strain>
    </source>
</reference>
<dbReference type="KEGG" id="uam:UABAM_05454"/>
<keyword evidence="1" id="KW-0812">Transmembrane</keyword>
<dbReference type="InterPro" id="IPR001036">
    <property type="entry name" value="Acrflvin-R"/>
</dbReference>
<proteinExistence type="predicted"/>
<dbReference type="PRINTS" id="PR00702">
    <property type="entry name" value="ACRIFLAVINRP"/>
</dbReference>
<dbReference type="Gene3D" id="3.30.70.1440">
    <property type="entry name" value="Multidrug efflux transporter AcrB pore domain"/>
    <property type="match status" value="1"/>
</dbReference>
<dbReference type="EMBL" id="AP019860">
    <property type="protein sequence ID" value="BBM87051.1"/>
    <property type="molecule type" value="Genomic_DNA"/>
</dbReference>
<dbReference type="InterPro" id="IPR027463">
    <property type="entry name" value="AcrB_DN_DC_subdom"/>
</dbReference>
<feature type="transmembrane region" description="Helical" evidence="1">
    <location>
        <begin position="1213"/>
        <end position="1236"/>
    </location>
</feature>
<feature type="transmembrane region" description="Helical" evidence="1">
    <location>
        <begin position="398"/>
        <end position="417"/>
    </location>
</feature>
<feature type="transmembrane region" description="Helical" evidence="1">
    <location>
        <begin position="1183"/>
        <end position="1201"/>
    </location>
</feature>
<dbReference type="SUPFAM" id="SSF82714">
    <property type="entry name" value="Multidrug efflux transporter AcrB TolC docking domain, DN and DC subdomains"/>
    <property type="match status" value="2"/>
</dbReference>
<dbReference type="OrthoDB" id="219750at2"/>
<keyword evidence="3" id="KW-1185">Reference proteome</keyword>
<dbReference type="GO" id="GO:0042910">
    <property type="term" value="F:xenobiotic transmembrane transporter activity"/>
    <property type="evidence" value="ECO:0007669"/>
    <property type="project" value="TreeGrafter"/>
</dbReference>
<feature type="transmembrane region" description="Helical" evidence="1">
    <location>
        <begin position="423"/>
        <end position="442"/>
    </location>
</feature>
<dbReference type="Pfam" id="PF00873">
    <property type="entry name" value="ACR_tran"/>
    <property type="match status" value="3"/>
</dbReference>
<dbReference type="RefSeq" id="WP_151971085.1">
    <property type="nucleotide sequence ID" value="NZ_AP019860.1"/>
</dbReference>
<feature type="transmembrane region" description="Helical" evidence="1">
    <location>
        <begin position="1055"/>
        <end position="1072"/>
    </location>
</feature>
<dbReference type="PANTHER" id="PTHR32063">
    <property type="match status" value="1"/>
</dbReference>
<feature type="transmembrane region" description="Helical" evidence="1">
    <location>
        <begin position="589"/>
        <end position="608"/>
    </location>
</feature>
<dbReference type="PANTHER" id="PTHR32063:SF19">
    <property type="entry name" value="CATION EFFLUX SYSTEM PROTEIN CUSA"/>
    <property type="match status" value="1"/>
</dbReference>
<keyword evidence="1" id="KW-0472">Membrane</keyword>
<feature type="transmembrane region" description="Helical" evidence="1">
    <location>
        <begin position="371"/>
        <end position="391"/>
    </location>
</feature>
<feature type="transmembrane region" description="Helical" evidence="1">
    <location>
        <begin position="620"/>
        <end position="645"/>
    </location>
</feature>
<gene>
    <name evidence="2" type="ORF">UABAM_05454</name>
</gene>
<dbReference type="Gene3D" id="3.30.70.1320">
    <property type="entry name" value="Multidrug efflux transporter AcrB pore domain like"/>
    <property type="match status" value="1"/>
</dbReference>